<dbReference type="Pfam" id="PF09786">
    <property type="entry name" value="CytochromB561_N"/>
    <property type="match status" value="1"/>
</dbReference>
<dbReference type="GO" id="GO:0016020">
    <property type="term" value="C:membrane"/>
    <property type="evidence" value="ECO:0007669"/>
    <property type="project" value="TreeGrafter"/>
</dbReference>
<dbReference type="OrthoDB" id="509821at2759"/>
<feature type="transmembrane region" description="Helical" evidence="1">
    <location>
        <begin position="31"/>
        <end position="52"/>
    </location>
</feature>
<name>A0A8S9YB05_9TREM</name>
<sequence>MVAIWVSRDPGMLKAKQRERNLHMVSVANKWLVVNLLVELCIIIELKVLPFFQLFGIPKRFLPFYWKFGIAFLVVSAISAFYHLCTICRALISLNLRDSKERKFYKRLFITSLVLSTTSGPNVSPGRKLYGPTMFANLAPSFESSYSKGGFFSHSVPGACDYLKSNSASPSWGDPSPGSWNSSNAVLCSPLWDKTTTHSSPSTCTTIGSVSLLNIALSPIAGPPLFPDSCQASGLDNRVSSIASNSIRSNTWSSPLWTSAQSPPYQYQLSCTPPASPKRGILDDQPSLRSSILSTSVSSHKHSQSDVAFGDSRYCRQYSKEQPIERIAEEYWEEHQVTGACLEQYTMDLRKWLHGTIFRRLVDEITAVNRHLRETYGEETVIGSTTLDTLQLLCSTKYQYLPTLPVLLSFLEFTKDHGYLVNRLRELSRGGCLEEFRWDSGSRSSSWPWKEHLPNDSLILLHMFSTYMDARMPPHPKCLTGRVFSQLCVVRHPDKPDLKSKFNTQLYQLSVQPPHFKLVLNGKVYSFPAGPKNLFHAILMCFHHAFTVDGKFRSINLGPSGLNVAWIFSKQ</sequence>
<keyword evidence="1" id="KW-0472">Membrane</keyword>
<dbReference type="AlphaFoldDB" id="A0A8S9YB05"/>
<dbReference type="InterPro" id="IPR019176">
    <property type="entry name" value="Cytochrome_B561-rel"/>
</dbReference>
<evidence type="ECO:0008006" key="4">
    <source>
        <dbReference type="Google" id="ProtNLM"/>
    </source>
</evidence>
<evidence type="ECO:0000313" key="2">
    <source>
        <dbReference type="EMBL" id="KAF7233379.1"/>
    </source>
</evidence>
<proteinExistence type="predicted"/>
<keyword evidence="1" id="KW-0812">Transmembrane</keyword>
<feature type="transmembrane region" description="Helical" evidence="1">
    <location>
        <begin position="64"/>
        <end position="84"/>
    </location>
</feature>
<keyword evidence="3" id="KW-1185">Reference proteome</keyword>
<organism evidence="2 3">
    <name type="scientific">Paragonimus skrjabini miyazakii</name>
    <dbReference type="NCBI Taxonomy" id="59628"/>
    <lineage>
        <taxon>Eukaryota</taxon>
        <taxon>Metazoa</taxon>
        <taxon>Spiralia</taxon>
        <taxon>Lophotrochozoa</taxon>
        <taxon>Platyhelminthes</taxon>
        <taxon>Trematoda</taxon>
        <taxon>Digenea</taxon>
        <taxon>Plagiorchiida</taxon>
        <taxon>Troglotremata</taxon>
        <taxon>Troglotrematidae</taxon>
        <taxon>Paragonimus</taxon>
    </lineage>
</organism>
<reference evidence="2" key="1">
    <citation type="submission" date="2019-07" db="EMBL/GenBank/DDBJ databases">
        <title>Annotation for the trematode Paragonimus miyazaki's.</title>
        <authorList>
            <person name="Choi Y.-J."/>
        </authorList>
    </citation>
    <scope>NUCLEOTIDE SEQUENCE</scope>
    <source>
        <strain evidence="2">Japan</strain>
    </source>
</reference>
<dbReference type="Proteomes" id="UP000822476">
    <property type="component" value="Unassembled WGS sequence"/>
</dbReference>
<comment type="caution">
    <text evidence="2">The sequence shown here is derived from an EMBL/GenBank/DDBJ whole genome shotgun (WGS) entry which is preliminary data.</text>
</comment>
<protein>
    <recommendedName>
        <fullName evidence="4">Transmembrane protein 209</fullName>
    </recommendedName>
</protein>
<dbReference type="PANTHER" id="PTHR21780">
    <property type="entry name" value="TRANSMEMBRANE PROTEIN 209"/>
    <property type="match status" value="1"/>
</dbReference>
<accession>A0A8S9YB05</accession>
<dbReference type="EMBL" id="JTDE01021111">
    <property type="protein sequence ID" value="KAF7233379.1"/>
    <property type="molecule type" value="Genomic_DNA"/>
</dbReference>
<evidence type="ECO:0000313" key="3">
    <source>
        <dbReference type="Proteomes" id="UP000822476"/>
    </source>
</evidence>
<evidence type="ECO:0000256" key="1">
    <source>
        <dbReference type="SAM" id="Phobius"/>
    </source>
</evidence>
<keyword evidence="1" id="KW-1133">Transmembrane helix</keyword>
<dbReference type="PANTHER" id="PTHR21780:SF0">
    <property type="entry name" value="TRANSMEMBRANE PROTEIN 209"/>
    <property type="match status" value="1"/>
</dbReference>
<gene>
    <name evidence="2" type="ORF">EG68_04830</name>
</gene>